<dbReference type="PANTHER" id="PTHR42951">
    <property type="entry name" value="METALLO-BETA-LACTAMASE DOMAIN-CONTAINING"/>
    <property type="match status" value="1"/>
</dbReference>
<protein>
    <submittedName>
        <fullName evidence="2">MBL fold metallo-hydrolase</fullName>
    </submittedName>
</protein>
<accession>A0A8J7YDH5</accession>
<dbReference type="AlphaFoldDB" id="A0A8J7YDH5"/>
<comment type="caution">
    <text evidence="2">The sequence shown here is derived from an EMBL/GenBank/DDBJ whole genome shotgun (WGS) entry which is preliminary data.</text>
</comment>
<dbReference type="SMART" id="SM00849">
    <property type="entry name" value="Lactamase_B"/>
    <property type="match status" value="1"/>
</dbReference>
<dbReference type="InterPro" id="IPR050855">
    <property type="entry name" value="NDM-1-like"/>
</dbReference>
<dbReference type="EMBL" id="RKLQ01000001">
    <property type="protein sequence ID" value="MBX0303442.1"/>
    <property type="molecule type" value="Genomic_DNA"/>
</dbReference>
<dbReference type="Pfam" id="PF00753">
    <property type="entry name" value="Lactamase_B"/>
    <property type="match status" value="1"/>
</dbReference>
<dbReference type="PANTHER" id="PTHR42951:SF4">
    <property type="entry name" value="ACYL-COENZYME A THIOESTERASE MBLAC2"/>
    <property type="match status" value="1"/>
</dbReference>
<dbReference type="InterPro" id="IPR001279">
    <property type="entry name" value="Metallo-B-lactamas"/>
</dbReference>
<gene>
    <name evidence="2" type="ORF">EGD98_07125</name>
</gene>
<reference evidence="2" key="1">
    <citation type="submission" date="2021-06" db="EMBL/GenBank/DDBJ databases">
        <title>Halomicroarcula sp. F24A a new haloarchaeum isolated from saline soil.</title>
        <authorList>
            <person name="Duran-Viseras A."/>
            <person name="Sanchez-Porro C."/>
            <person name="Ventosa A."/>
        </authorList>
    </citation>
    <scope>NUCLEOTIDE SEQUENCE</scope>
    <source>
        <strain evidence="2">F24A</strain>
    </source>
</reference>
<sequence length="237" mass="25825">MVRELRPGVWLLELGLFPPLASNAYLVDGGAFEAGPDSLTLVDTGLWWNEPTVREELDAVGYSPADLDRVLVTHYDLDHVGGLNRLVPEFDGPVSLGRDDLDLLERRAHPEWLHHKGLFHRASRRLFPLPDLRLEPLDDGDTVGGFTAHHTPGHNPGHVVYHHEGASAAFLGDLVWAGDDGGLTTPFWGDSYDMAQLRESVAALSARIPRFDVAAMGHGDPLVTGGDDALRALAGRL</sequence>
<evidence type="ECO:0000313" key="2">
    <source>
        <dbReference type="EMBL" id="MBX0303442.1"/>
    </source>
</evidence>
<proteinExistence type="predicted"/>
<keyword evidence="3" id="KW-1185">Reference proteome</keyword>
<dbReference type="RefSeq" id="WP_220587649.1">
    <property type="nucleotide sequence ID" value="NZ_RKLQ01000001.1"/>
</dbReference>
<evidence type="ECO:0000313" key="3">
    <source>
        <dbReference type="Proteomes" id="UP000783863"/>
    </source>
</evidence>
<dbReference type="CDD" id="cd07721">
    <property type="entry name" value="yflN-like_MBL-fold"/>
    <property type="match status" value="1"/>
</dbReference>
<name>A0A8J7YDH5_9EURY</name>
<dbReference type="Proteomes" id="UP000783863">
    <property type="component" value="Unassembled WGS sequence"/>
</dbReference>
<dbReference type="Gene3D" id="3.60.15.10">
    <property type="entry name" value="Ribonuclease Z/Hydroxyacylglutathione hydrolase-like"/>
    <property type="match status" value="1"/>
</dbReference>
<dbReference type="InterPro" id="IPR036866">
    <property type="entry name" value="RibonucZ/Hydroxyglut_hydro"/>
</dbReference>
<feature type="domain" description="Metallo-beta-lactamase" evidence="1">
    <location>
        <begin position="21"/>
        <end position="218"/>
    </location>
</feature>
<evidence type="ECO:0000259" key="1">
    <source>
        <dbReference type="SMART" id="SM00849"/>
    </source>
</evidence>
<dbReference type="SUPFAM" id="SSF56281">
    <property type="entry name" value="Metallo-hydrolase/oxidoreductase"/>
    <property type="match status" value="1"/>
</dbReference>
<organism evidence="2 3">
    <name type="scientific">Haloarcula salinisoli</name>
    <dbReference type="NCBI Taxonomy" id="2487746"/>
    <lineage>
        <taxon>Archaea</taxon>
        <taxon>Methanobacteriati</taxon>
        <taxon>Methanobacteriota</taxon>
        <taxon>Stenosarchaea group</taxon>
        <taxon>Halobacteria</taxon>
        <taxon>Halobacteriales</taxon>
        <taxon>Haloarculaceae</taxon>
        <taxon>Haloarcula</taxon>
    </lineage>
</organism>